<sequence>MFPFDIATRIARSTILSGSHVAREQNATCIRTWTCTKRKMPITSPAQLVDEFKKSGEFDRLRRELLIQFQQSDGFATFKSKTEDIARQRLTSDNTLRYMPPETVQRELMQELDRYPIVERAVADLRQFSDPSFSDNIRQTLQKVVDEDNKTTGSSSKKQEINGINSKSTNNSKPRRLQAQRGAPRHPPAGIQRNLARDRAFLENSSRLAEHAASDKNDTVITEAGGSANNGSNTNATKNLNLDTPESSTTQ</sequence>
<dbReference type="EMBL" id="ML208279">
    <property type="protein sequence ID" value="TFK73028.1"/>
    <property type="molecule type" value="Genomic_DNA"/>
</dbReference>
<organism evidence="1 2">
    <name type="scientific">Pluteus cervinus</name>
    <dbReference type="NCBI Taxonomy" id="181527"/>
    <lineage>
        <taxon>Eukaryota</taxon>
        <taxon>Fungi</taxon>
        <taxon>Dikarya</taxon>
        <taxon>Basidiomycota</taxon>
        <taxon>Agaricomycotina</taxon>
        <taxon>Agaricomycetes</taxon>
        <taxon>Agaricomycetidae</taxon>
        <taxon>Agaricales</taxon>
        <taxon>Pluteineae</taxon>
        <taxon>Pluteaceae</taxon>
        <taxon>Pluteus</taxon>
    </lineage>
</organism>
<evidence type="ECO:0000313" key="1">
    <source>
        <dbReference type="EMBL" id="TFK73028.1"/>
    </source>
</evidence>
<name>A0ACD3B3Y6_9AGAR</name>
<proteinExistence type="predicted"/>
<protein>
    <submittedName>
        <fullName evidence="1">Uncharacterized protein</fullName>
    </submittedName>
</protein>
<accession>A0ACD3B3Y6</accession>
<keyword evidence="2" id="KW-1185">Reference proteome</keyword>
<reference evidence="1 2" key="1">
    <citation type="journal article" date="2019" name="Nat. Ecol. Evol.">
        <title>Megaphylogeny resolves global patterns of mushroom evolution.</title>
        <authorList>
            <person name="Varga T."/>
            <person name="Krizsan K."/>
            <person name="Foldi C."/>
            <person name="Dima B."/>
            <person name="Sanchez-Garcia M."/>
            <person name="Sanchez-Ramirez S."/>
            <person name="Szollosi G.J."/>
            <person name="Szarkandi J.G."/>
            <person name="Papp V."/>
            <person name="Albert L."/>
            <person name="Andreopoulos W."/>
            <person name="Angelini C."/>
            <person name="Antonin V."/>
            <person name="Barry K.W."/>
            <person name="Bougher N.L."/>
            <person name="Buchanan P."/>
            <person name="Buyck B."/>
            <person name="Bense V."/>
            <person name="Catcheside P."/>
            <person name="Chovatia M."/>
            <person name="Cooper J."/>
            <person name="Damon W."/>
            <person name="Desjardin D."/>
            <person name="Finy P."/>
            <person name="Geml J."/>
            <person name="Haridas S."/>
            <person name="Hughes K."/>
            <person name="Justo A."/>
            <person name="Karasinski D."/>
            <person name="Kautmanova I."/>
            <person name="Kiss B."/>
            <person name="Kocsube S."/>
            <person name="Kotiranta H."/>
            <person name="LaButti K.M."/>
            <person name="Lechner B.E."/>
            <person name="Liimatainen K."/>
            <person name="Lipzen A."/>
            <person name="Lukacs Z."/>
            <person name="Mihaltcheva S."/>
            <person name="Morgado L.N."/>
            <person name="Niskanen T."/>
            <person name="Noordeloos M.E."/>
            <person name="Ohm R.A."/>
            <person name="Ortiz-Santana B."/>
            <person name="Ovrebo C."/>
            <person name="Racz N."/>
            <person name="Riley R."/>
            <person name="Savchenko A."/>
            <person name="Shiryaev A."/>
            <person name="Soop K."/>
            <person name="Spirin V."/>
            <person name="Szebenyi C."/>
            <person name="Tomsovsky M."/>
            <person name="Tulloss R.E."/>
            <person name="Uehling J."/>
            <person name="Grigoriev I.V."/>
            <person name="Vagvolgyi C."/>
            <person name="Papp T."/>
            <person name="Martin F.M."/>
            <person name="Miettinen O."/>
            <person name="Hibbett D.S."/>
            <person name="Nagy L.G."/>
        </authorList>
    </citation>
    <scope>NUCLEOTIDE SEQUENCE [LARGE SCALE GENOMIC DNA]</scope>
    <source>
        <strain evidence="1 2">NL-1719</strain>
    </source>
</reference>
<dbReference type="Proteomes" id="UP000308600">
    <property type="component" value="Unassembled WGS sequence"/>
</dbReference>
<evidence type="ECO:0000313" key="2">
    <source>
        <dbReference type="Proteomes" id="UP000308600"/>
    </source>
</evidence>
<gene>
    <name evidence="1" type="ORF">BDN72DRAFT_257614</name>
</gene>